<dbReference type="EMBL" id="CP019791">
    <property type="protein sequence ID" value="AQT67115.1"/>
    <property type="molecule type" value="Genomic_DNA"/>
</dbReference>
<evidence type="ECO:0000313" key="2">
    <source>
        <dbReference type="Proteomes" id="UP000189674"/>
    </source>
</evidence>
<dbReference type="Proteomes" id="UP000189674">
    <property type="component" value="Chromosome"/>
</dbReference>
<dbReference type="STRING" id="1936003.STSP2_00256"/>
<sequence>MEMICRDADLVRYEPVLFGDCGIVSQTICGGEGGVIAGTSFTVAGADFVSGGVEAGQVVHLYSAEEGIDGVFEIVEVAGAEELMISVIRADDENGAICDVVGSEVRYSIVSYAAQIRDVTFELTKYFGLGPGDSSSEYGLADVIDTGDLRRACVFAVLAGIYATLGRQAGDASGHWEKSLFYQRKFERAREACRIELDSDGDGVGEAEISGGGFRLRRG</sequence>
<dbReference type="AlphaFoldDB" id="A0A1U9NH36"/>
<dbReference type="RefSeq" id="WP_146659091.1">
    <property type="nucleotide sequence ID" value="NZ_CP019791.1"/>
</dbReference>
<organism evidence="1 2">
    <name type="scientific">Anaerohalosphaera lusitana</name>
    <dbReference type="NCBI Taxonomy" id="1936003"/>
    <lineage>
        <taxon>Bacteria</taxon>
        <taxon>Pseudomonadati</taxon>
        <taxon>Planctomycetota</taxon>
        <taxon>Phycisphaerae</taxon>
        <taxon>Sedimentisphaerales</taxon>
        <taxon>Anaerohalosphaeraceae</taxon>
        <taxon>Anaerohalosphaera</taxon>
    </lineage>
</organism>
<evidence type="ECO:0000313" key="1">
    <source>
        <dbReference type="EMBL" id="AQT67115.1"/>
    </source>
</evidence>
<keyword evidence="2" id="KW-1185">Reference proteome</keyword>
<proteinExistence type="predicted"/>
<gene>
    <name evidence="1" type="ORF">STSP2_00256</name>
</gene>
<protein>
    <submittedName>
        <fullName evidence="1">Uncharacterized protein</fullName>
    </submittedName>
</protein>
<dbReference type="KEGG" id="alus:STSP2_00256"/>
<name>A0A1U9NH36_9BACT</name>
<accession>A0A1U9NH36</accession>
<dbReference type="OrthoDB" id="266381at2"/>
<reference evidence="2" key="1">
    <citation type="submission" date="2017-02" db="EMBL/GenBank/DDBJ databases">
        <title>Comparative genomics and description of representatives of a novel lineage of planctomycetes thriving in anoxic sediments.</title>
        <authorList>
            <person name="Spring S."/>
            <person name="Bunk B."/>
            <person name="Sproer C."/>
        </authorList>
    </citation>
    <scope>NUCLEOTIDE SEQUENCE [LARGE SCALE GENOMIC DNA]</scope>
    <source>
        <strain evidence="2">ST-NAGAB-D1</strain>
    </source>
</reference>